<reference evidence="4 5" key="1">
    <citation type="submission" date="2015-11" db="EMBL/GenBank/DDBJ databases">
        <authorList>
            <person name="Lin W."/>
        </authorList>
    </citation>
    <scope>NUCLEOTIDE SEQUENCE [LARGE SCALE GENOMIC DNA]</scope>
    <source>
        <strain evidence="4 5">HCH-1</strain>
    </source>
</reference>
<gene>
    <name evidence="4" type="primary">rsbU</name>
    <name evidence="4" type="ORF">ASN18_0966</name>
</gene>
<proteinExistence type="predicted"/>
<dbReference type="PANTHER" id="PTHR43156">
    <property type="entry name" value="STAGE II SPORULATION PROTEIN E-RELATED"/>
    <property type="match status" value="1"/>
</dbReference>
<organism evidence="4 5">
    <name type="scientific">Candidatus Magnetominusculus xianensis</name>
    <dbReference type="NCBI Taxonomy" id="1748249"/>
    <lineage>
        <taxon>Bacteria</taxon>
        <taxon>Pseudomonadati</taxon>
        <taxon>Nitrospirota</taxon>
        <taxon>Nitrospiria</taxon>
        <taxon>Nitrospirales</taxon>
        <taxon>Nitrospiraceae</taxon>
        <taxon>Candidatus Magnetominusculus</taxon>
    </lineage>
</organism>
<dbReference type="EC" id="3.1.3.3" evidence="4"/>
<dbReference type="SMART" id="SM00065">
    <property type="entry name" value="GAF"/>
    <property type="match status" value="1"/>
</dbReference>
<dbReference type="Gene3D" id="3.30.450.40">
    <property type="match status" value="1"/>
</dbReference>
<evidence type="ECO:0000259" key="2">
    <source>
        <dbReference type="SMART" id="SM00065"/>
    </source>
</evidence>
<dbReference type="Pfam" id="PF07228">
    <property type="entry name" value="SpoIIE"/>
    <property type="match status" value="1"/>
</dbReference>
<dbReference type="InterPro" id="IPR036457">
    <property type="entry name" value="PPM-type-like_dom_sf"/>
</dbReference>
<name>A0ABR5SJ87_9BACT</name>
<evidence type="ECO:0000259" key="3">
    <source>
        <dbReference type="SMART" id="SM00331"/>
    </source>
</evidence>
<dbReference type="InterPro" id="IPR001932">
    <property type="entry name" value="PPM-type_phosphatase-like_dom"/>
</dbReference>
<dbReference type="RefSeq" id="WP_085051584.1">
    <property type="nucleotide sequence ID" value="NZ_LNQR01000033.1"/>
</dbReference>
<dbReference type="InterPro" id="IPR052016">
    <property type="entry name" value="Bact_Sigma-Reg"/>
</dbReference>
<accession>A0ABR5SJ87</accession>
<evidence type="ECO:0000313" key="4">
    <source>
        <dbReference type="EMBL" id="KWT91019.1"/>
    </source>
</evidence>
<protein>
    <submittedName>
        <fullName evidence="4">Serine phosphatase RsbU</fullName>
        <ecNumber evidence="4">3.1.3.3</ecNumber>
    </submittedName>
</protein>
<keyword evidence="5" id="KW-1185">Reference proteome</keyword>
<dbReference type="InterPro" id="IPR029016">
    <property type="entry name" value="GAF-like_dom_sf"/>
</dbReference>
<comment type="caution">
    <text evidence="4">The sequence shown here is derived from an EMBL/GenBank/DDBJ whole genome shotgun (WGS) entry which is preliminary data.</text>
</comment>
<sequence>MKNNIKNKSVPPKKDKDKDKDKVAVSAVYLRNIEKKVEDLETIIEVSSIISSTLDYSKLISLIMEKAKHIMQAEACSILQYDKESNKLFFEFAITGERVTSNLLLKERVTLDMGQGIAGWVAEHLEPVIIEDVYLDERFYREADELNNFKTKSLIAVPLVGRRGLLGVAMIINPKDKSHFSDYDAGIFQTFCVQISAAIENSRFHTESVQMEKFRQGLEIASVLQKSFLPENPAFTKGNLHVSAANIPAEKIGGDIYDFIEPVNGSIGVLVGDVSGKGISAALYMAKIISDFRYKSKTIEYPEVVFNRLNVGLSNSPMGMFLTAAYFIVDVNTGQFTVSAAGHPPFLWISNSGVKIMDIPSGPPLGIIQYEYTSSGFTLQSGDRLLILTDGVFDAKNKIGERLGFGRLVAYVKEHREKESLVQAIVDYLHDFSNGAETSDDITLVELKWK</sequence>
<dbReference type="Gene3D" id="3.60.40.10">
    <property type="entry name" value="PPM-type phosphatase domain"/>
    <property type="match status" value="1"/>
</dbReference>
<dbReference type="EMBL" id="LNQR01000033">
    <property type="protein sequence ID" value="KWT91019.1"/>
    <property type="molecule type" value="Genomic_DNA"/>
</dbReference>
<dbReference type="PANTHER" id="PTHR43156:SF2">
    <property type="entry name" value="STAGE II SPORULATION PROTEIN E"/>
    <property type="match status" value="1"/>
</dbReference>
<dbReference type="GO" id="GO:0016787">
    <property type="term" value="F:hydrolase activity"/>
    <property type="evidence" value="ECO:0007669"/>
    <property type="project" value="UniProtKB-KW"/>
</dbReference>
<keyword evidence="1 4" id="KW-0378">Hydrolase</keyword>
<dbReference type="SMART" id="SM00331">
    <property type="entry name" value="PP2C_SIG"/>
    <property type="match status" value="1"/>
</dbReference>
<dbReference type="SUPFAM" id="SSF81606">
    <property type="entry name" value="PP2C-like"/>
    <property type="match status" value="1"/>
</dbReference>
<feature type="domain" description="GAF" evidence="2">
    <location>
        <begin position="55"/>
        <end position="209"/>
    </location>
</feature>
<dbReference type="Proteomes" id="UP000060487">
    <property type="component" value="Unassembled WGS sequence"/>
</dbReference>
<dbReference type="Pfam" id="PF01590">
    <property type="entry name" value="GAF"/>
    <property type="match status" value="1"/>
</dbReference>
<evidence type="ECO:0000256" key="1">
    <source>
        <dbReference type="ARBA" id="ARBA00022801"/>
    </source>
</evidence>
<evidence type="ECO:0000313" key="5">
    <source>
        <dbReference type="Proteomes" id="UP000060487"/>
    </source>
</evidence>
<dbReference type="InterPro" id="IPR003018">
    <property type="entry name" value="GAF"/>
</dbReference>
<dbReference type="SUPFAM" id="SSF55781">
    <property type="entry name" value="GAF domain-like"/>
    <property type="match status" value="1"/>
</dbReference>
<feature type="domain" description="PPM-type phosphatase" evidence="3">
    <location>
        <begin position="237"/>
        <end position="449"/>
    </location>
</feature>